<dbReference type="SUPFAM" id="SSF55874">
    <property type="entry name" value="ATPase domain of HSP90 chaperone/DNA topoisomerase II/histidine kinase"/>
    <property type="match status" value="1"/>
</dbReference>
<dbReference type="Proteomes" id="UP000013232">
    <property type="component" value="Unassembled WGS sequence"/>
</dbReference>
<evidence type="ECO:0000313" key="1">
    <source>
        <dbReference type="EMBL" id="ENO84195.1"/>
    </source>
</evidence>
<dbReference type="EMBL" id="AMXE01000118">
    <property type="protein sequence ID" value="ENO84195.1"/>
    <property type="molecule type" value="Genomic_DNA"/>
</dbReference>
<dbReference type="Gene3D" id="3.30.565.10">
    <property type="entry name" value="Histidine kinase-like ATPase, C-terminal domain"/>
    <property type="match status" value="1"/>
</dbReference>
<dbReference type="Pfam" id="PF13589">
    <property type="entry name" value="HATPase_c_3"/>
    <property type="match status" value="1"/>
</dbReference>
<dbReference type="InterPro" id="IPR036890">
    <property type="entry name" value="HATPase_C_sf"/>
</dbReference>
<organism evidence="1 2">
    <name type="scientific">Thauera linaloolentis (strain DSM 12138 / JCM 21573 / CCUG 41526 / CIP 105981 / IAM 15112 / NBRC 102519 / 47Lol)</name>
    <dbReference type="NCBI Taxonomy" id="1123367"/>
    <lineage>
        <taxon>Bacteria</taxon>
        <taxon>Pseudomonadati</taxon>
        <taxon>Pseudomonadota</taxon>
        <taxon>Betaproteobacteria</taxon>
        <taxon>Rhodocyclales</taxon>
        <taxon>Zoogloeaceae</taxon>
        <taxon>Thauera</taxon>
    </lineage>
</organism>
<reference evidence="1 2" key="1">
    <citation type="submission" date="2012-09" db="EMBL/GenBank/DDBJ databases">
        <title>Draft Genome Sequences of 6 Strains from Genus Thauera.</title>
        <authorList>
            <person name="Liu B."/>
            <person name="Shapleigh J.P."/>
            <person name="Frostegard A.H."/>
        </authorList>
    </citation>
    <scope>NUCLEOTIDE SEQUENCE [LARGE SCALE GENOMIC DNA]</scope>
    <source>
        <strain evidence="2">47Lol / DSM 12138</strain>
    </source>
</reference>
<evidence type="ECO:0008006" key="3">
    <source>
        <dbReference type="Google" id="ProtNLM"/>
    </source>
</evidence>
<proteinExistence type="predicted"/>
<gene>
    <name evidence="1" type="ORF">C666_17775</name>
</gene>
<name>N6XY49_THAL4</name>
<dbReference type="eggNOG" id="COG0323">
    <property type="taxonomic scope" value="Bacteria"/>
</dbReference>
<evidence type="ECO:0000313" key="2">
    <source>
        <dbReference type="Proteomes" id="UP000013232"/>
    </source>
</evidence>
<accession>N6XY49</accession>
<comment type="caution">
    <text evidence="1">The sequence shown here is derived from an EMBL/GenBank/DDBJ whole genome shotgun (WGS) entry which is preliminary data.</text>
</comment>
<keyword evidence="2" id="KW-1185">Reference proteome</keyword>
<dbReference type="AlphaFoldDB" id="N6XY49"/>
<sequence>MENEKIEIRPEVTMLGVLRHLNYKPWFAIAEFVDNSLQSYLTHKDALHAVEAPDFHLKVTIDLSTAAGGEIVVTDNAAGISAADFPRAFRAAQVPADRSGLSEFGMGMKSAACWFCENWSVRTKALNELVERSIAFDVQKIVDDRVETLTPGSRPARAEHHYTVVKLLGLHHPPATRTVAKIREHLASIYRVFIANGTLELKFNGDVLKYEAPMVLSSVPYTAPGVPSQTERTPVNWTKNIDFDFGGGQRVTGFAALREVGSTTSAGFSLFRRGRLIEGSCDETYRPPFIFKKANSFTYQRLFGELHIEGFAVSHTKDGFRWEEYEDIFLEHLKEAIEAEPLDLISQAENYRALPTRKSIAERAQVATNAVAKHFQNEVAPLIEAAKSSPSEPTAIPDHLPADQLQASEKQVTINDGDWQWVVTIRTSVDPARERWLSISKHEHVDGGDNVRNVEIELSLAHPFSSEYLGANNENVELLLKMATAVCVSLLLSQDMTGESPDSVLHHLNYLLRGALASAPVNTYGNISDRA</sequence>
<dbReference type="RefSeq" id="WP_004346313.1">
    <property type="nucleotide sequence ID" value="NZ_AMXE01000118.1"/>
</dbReference>
<dbReference type="STRING" id="1123367.GCA_000621305_03779"/>
<protein>
    <recommendedName>
        <fullName evidence="3">ATP-binding protein</fullName>
    </recommendedName>
</protein>